<keyword evidence="1" id="KW-1133">Transmembrane helix</keyword>
<dbReference type="RefSeq" id="WP_264363791.1">
    <property type="nucleotide sequence ID" value="NZ_CP119048.1"/>
</dbReference>
<protein>
    <submittedName>
        <fullName evidence="2">Uncharacterized protein</fullName>
    </submittedName>
</protein>
<feature type="transmembrane region" description="Helical" evidence="1">
    <location>
        <begin position="7"/>
        <end position="28"/>
    </location>
</feature>
<evidence type="ECO:0000256" key="1">
    <source>
        <dbReference type="SAM" id="Phobius"/>
    </source>
</evidence>
<keyword evidence="1" id="KW-0472">Membrane</keyword>
<reference evidence="2" key="1">
    <citation type="submission" date="2023-10" db="EMBL/GenBank/DDBJ databases">
        <title>Fecal carriage and genetic characteristics of carbapenem-resistant Enterobacterales among healthy adults from four provinces of China.</title>
        <authorList>
            <person name="Li Y."/>
            <person name="Zhang R."/>
        </authorList>
    </citation>
    <scope>NUCLEOTIDE SEQUENCE</scope>
    <source>
        <strain evidence="2">HN-136</strain>
    </source>
</reference>
<organism evidence="2 3">
    <name type="scientific">Citrobacter freundii</name>
    <dbReference type="NCBI Taxonomy" id="546"/>
    <lineage>
        <taxon>Bacteria</taxon>
        <taxon>Pseudomonadati</taxon>
        <taxon>Pseudomonadota</taxon>
        <taxon>Gammaproteobacteria</taxon>
        <taxon>Enterobacterales</taxon>
        <taxon>Enterobacteriaceae</taxon>
        <taxon>Citrobacter</taxon>
        <taxon>Citrobacter freundii complex</taxon>
    </lineage>
</organism>
<dbReference type="Proteomes" id="UP001278087">
    <property type="component" value="Unassembled WGS sequence"/>
</dbReference>
<proteinExistence type="predicted"/>
<gene>
    <name evidence="2" type="ORF">RYZ67_17250</name>
</gene>
<name>A0AAP6CR54_CITFR</name>
<accession>A0AAP6CR54</accession>
<evidence type="ECO:0000313" key="3">
    <source>
        <dbReference type="Proteomes" id="UP001278087"/>
    </source>
</evidence>
<dbReference type="EMBL" id="JAWPBU010000021">
    <property type="protein sequence ID" value="MDW2760214.1"/>
    <property type="molecule type" value="Genomic_DNA"/>
</dbReference>
<sequence length="173" mass="19298">MSLVKMSLLHIAAGIIPIPLLFIGYKIFPSSDAINFLFSIADGYARSVSNTYYIPSTIASVWVKFGPLFAILTFLIGHERFNVQLKENTTPKNIIIGVLALSCFIAFEVFIAYFGMQSMSSSWHVLQVVAGNISLLCVYYMLCFIAYYFIGWLPCLYISAILNAIKKKNSAAH</sequence>
<feature type="transmembrane region" description="Helical" evidence="1">
    <location>
        <begin position="94"/>
        <end position="113"/>
    </location>
</feature>
<dbReference type="AlphaFoldDB" id="A0AAP6CR54"/>
<keyword evidence="1" id="KW-0812">Transmembrane</keyword>
<comment type="caution">
    <text evidence="2">The sequence shown here is derived from an EMBL/GenBank/DDBJ whole genome shotgun (WGS) entry which is preliminary data.</text>
</comment>
<feature type="transmembrane region" description="Helical" evidence="1">
    <location>
        <begin position="133"/>
        <end position="158"/>
    </location>
</feature>
<feature type="transmembrane region" description="Helical" evidence="1">
    <location>
        <begin position="52"/>
        <end position="74"/>
    </location>
</feature>
<evidence type="ECO:0000313" key="2">
    <source>
        <dbReference type="EMBL" id="MDW2760214.1"/>
    </source>
</evidence>